<dbReference type="HOGENOM" id="CLU_2901556_0_0_11"/>
<name>A8LZM4_SALAI</name>
<organism evidence="1">
    <name type="scientific">Salinispora arenicola (strain CNS-205)</name>
    <dbReference type="NCBI Taxonomy" id="391037"/>
    <lineage>
        <taxon>Bacteria</taxon>
        <taxon>Bacillati</taxon>
        <taxon>Actinomycetota</taxon>
        <taxon>Actinomycetes</taxon>
        <taxon>Micromonosporales</taxon>
        <taxon>Micromonosporaceae</taxon>
        <taxon>Salinispora</taxon>
    </lineage>
</organism>
<accession>A8LZM4</accession>
<dbReference type="PATRIC" id="fig|391037.6.peg.2036"/>
<evidence type="ECO:0000313" key="1">
    <source>
        <dbReference type="EMBL" id="ABV97887.1"/>
    </source>
</evidence>
<gene>
    <name evidence="1" type="ordered locus">Sare_2011</name>
</gene>
<sequence length="62" mass="6519">MCALVPLLFEASSPDEAIRVARRIVTHTGVGVDTVAIAAIAHLEDGLHHIHPPVEASAEASR</sequence>
<dbReference type="EMBL" id="CP000850">
    <property type="protein sequence ID" value="ABV97887.1"/>
    <property type="molecule type" value="Genomic_DNA"/>
</dbReference>
<dbReference type="KEGG" id="saq:Sare_2011"/>
<protein>
    <recommendedName>
        <fullName evidence="2">ANTAR domain-containing protein</fullName>
    </recommendedName>
</protein>
<evidence type="ECO:0008006" key="2">
    <source>
        <dbReference type="Google" id="ProtNLM"/>
    </source>
</evidence>
<reference evidence="1" key="1">
    <citation type="submission" date="2007-10" db="EMBL/GenBank/DDBJ databases">
        <title>Complete sequence of Salinispora arenicola CNS-205.</title>
        <authorList>
            <consortium name="US DOE Joint Genome Institute"/>
            <person name="Copeland A."/>
            <person name="Lucas S."/>
            <person name="Lapidus A."/>
            <person name="Barry K."/>
            <person name="Glavina del Rio T."/>
            <person name="Dalin E."/>
            <person name="Tice H."/>
            <person name="Pitluck S."/>
            <person name="Foster B."/>
            <person name="Schmutz J."/>
            <person name="Larimer F."/>
            <person name="Land M."/>
            <person name="Hauser L."/>
            <person name="Kyrpides N."/>
            <person name="Ivanova N."/>
            <person name="Jensen P.R."/>
            <person name="Moore B.S."/>
            <person name="Penn K."/>
            <person name="Jenkins C."/>
            <person name="Udwary D."/>
            <person name="Xiang L."/>
            <person name="Gontang E."/>
            <person name="Richardson P."/>
        </authorList>
    </citation>
    <scope>NUCLEOTIDE SEQUENCE [LARGE SCALE GENOMIC DNA]</scope>
    <source>
        <strain evidence="1">CNS-205</strain>
    </source>
</reference>
<proteinExistence type="predicted"/>
<dbReference type="AlphaFoldDB" id="A8LZM4"/>